<evidence type="ECO:0000259" key="10">
    <source>
        <dbReference type="PROSITE" id="PS50296"/>
    </source>
</evidence>
<feature type="non-terminal residue" evidence="11">
    <location>
        <position position="177"/>
    </location>
</feature>
<dbReference type="InterPro" id="IPR001950">
    <property type="entry name" value="SUI1"/>
</dbReference>
<dbReference type="EC" id="2.7.11.1" evidence="1"/>
<proteinExistence type="predicted"/>
<feature type="region of interest" description="Disordered" evidence="9">
    <location>
        <begin position="1"/>
        <end position="33"/>
    </location>
</feature>
<evidence type="ECO:0000256" key="3">
    <source>
        <dbReference type="ARBA" id="ARBA00022679"/>
    </source>
</evidence>
<dbReference type="Gramene" id="TVU39335">
    <property type="protein sequence ID" value="TVU39335"/>
    <property type="gene ID" value="EJB05_12748"/>
</dbReference>
<dbReference type="PANTHER" id="PTHR47634">
    <property type="entry name" value="PROTEIN KINASE DOMAIN-CONTAINING PROTEIN-RELATED"/>
    <property type="match status" value="1"/>
</dbReference>
<dbReference type="Proteomes" id="UP000324897">
    <property type="component" value="Chromosome 4"/>
</dbReference>
<dbReference type="InterPro" id="IPR011009">
    <property type="entry name" value="Kinase-like_dom_sf"/>
</dbReference>
<feature type="compositionally biased region" description="Low complexity" evidence="9">
    <location>
        <begin position="1"/>
        <end position="12"/>
    </location>
</feature>
<evidence type="ECO:0000313" key="11">
    <source>
        <dbReference type="EMBL" id="TVU39335.1"/>
    </source>
</evidence>
<feature type="non-terminal residue" evidence="11">
    <location>
        <position position="1"/>
    </location>
</feature>
<dbReference type="SUPFAM" id="SSF55159">
    <property type="entry name" value="eIF1-like"/>
    <property type="match status" value="1"/>
</dbReference>
<dbReference type="GO" id="GO:0050684">
    <property type="term" value="P:regulation of mRNA processing"/>
    <property type="evidence" value="ECO:0007669"/>
    <property type="project" value="TreeGrafter"/>
</dbReference>
<evidence type="ECO:0000256" key="5">
    <source>
        <dbReference type="ARBA" id="ARBA00022777"/>
    </source>
</evidence>
<evidence type="ECO:0000313" key="12">
    <source>
        <dbReference type="Proteomes" id="UP000324897"/>
    </source>
</evidence>
<dbReference type="PANTHER" id="PTHR47634:SF22">
    <property type="entry name" value="PROTEIN KINASE DOMAIN-CONTAINING PROTEIN"/>
    <property type="match status" value="1"/>
</dbReference>
<gene>
    <name evidence="11" type="ORF">EJB05_12748</name>
</gene>
<evidence type="ECO:0000256" key="4">
    <source>
        <dbReference type="ARBA" id="ARBA00022741"/>
    </source>
</evidence>
<evidence type="ECO:0000256" key="8">
    <source>
        <dbReference type="ARBA" id="ARBA00048679"/>
    </source>
</evidence>
<keyword evidence="3" id="KW-0808">Transferase</keyword>
<dbReference type="GO" id="GO:0005524">
    <property type="term" value="F:ATP binding"/>
    <property type="evidence" value="ECO:0007669"/>
    <property type="project" value="UniProtKB-KW"/>
</dbReference>
<dbReference type="AlphaFoldDB" id="A0A5J9VUS2"/>
<name>A0A5J9VUS2_9POAL</name>
<dbReference type="GO" id="GO:0003743">
    <property type="term" value="F:translation initiation factor activity"/>
    <property type="evidence" value="ECO:0007669"/>
    <property type="project" value="InterPro"/>
</dbReference>
<keyword evidence="4" id="KW-0547">Nucleotide-binding</keyword>
<feature type="compositionally biased region" description="Acidic residues" evidence="9">
    <location>
        <begin position="13"/>
        <end position="26"/>
    </location>
</feature>
<evidence type="ECO:0000256" key="1">
    <source>
        <dbReference type="ARBA" id="ARBA00012513"/>
    </source>
</evidence>
<reference evidence="11 12" key="1">
    <citation type="journal article" date="2019" name="Sci. Rep.">
        <title>A high-quality genome of Eragrostis curvula grass provides insights into Poaceae evolution and supports new strategies to enhance forage quality.</title>
        <authorList>
            <person name="Carballo J."/>
            <person name="Santos B.A.C.M."/>
            <person name="Zappacosta D."/>
            <person name="Garbus I."/>
            <person name="Selva J.P."/>
            <person name="Gallo C.A."/>
            <person name="Diaz A."/>
            <person name="Albertini E."/>
            <person name="Caccamo M."/>
            <person name="Echenique V."/>
        </authorList>
    </citation>
    <scope>NUCLEOTIDE SEQUENCE [LARGE SCALE GENOMIC DNA]</scope>
    <source>
        <strain evidence="12">cv. Victoria</strain>
        <tissue evidence="11">Leaf</tissue>
    </source>
</reference>
<comment type="caution">
    <text evidence="11">The sequence shown here is derived from an EMBL/GenBank/DDBJ whole genome shotgun (WGS) entry which is preliminary data.</text>
</comment>
<dbReference type="GO" id="GO:0004674">
    <property type="term" value="F:protein serine/threonine kinase activity"/>
    <property type="evidence" value="ECO:0007669"/>
    <property type="project" value="UniProtKB-KW"/>
</dbReference>
<evidence type="ECO:0000256" key="2">
    <source>
        <dbReference type="ARBA" id="ARBA00022527"/>
    </source>
</evidence>
<protein>
    <recommendedName>
        <fullName evidence="1">non-specific serine/threonine protein kinase</fullName>
        <ecNumber evidence="1">2.7.11.1</ecNumber>
    </recommendedName>
</protein>
<dbReference type="EMBL" id="RWGY01000007">
    <property type="protein sequence ID" value="TVU39335.1"/>
    <property type="molecule type" value="Genomic_DNA"/>
</dbReference>
<evidence type="ECO:0000256" key="6">
    <source>
        <dbReference type="ARBA" id="ARBA00022840"/>
    </source>
</evidence>
<keyword evidence="5" id="KW-0418">Kinase</keyword>
<dbReference type="PROSITE" id="PS50296">
    <property type="entry name" value="SUI1"/>
    <property type="match status" value="1"/>
</dbReference>
<dbReference type="Gene3D" id="3.30.780.10">
    <property type="entry name" value="SUI1-like domain"/>
    <property type="match status" value="1"/>
</dbReference>
<dbReference type="InterPro" id="IPR036877">
    <property type="entry name" value="SUI1_dom_sf"/>
</dbReference>
<organism evidence="11 12">
    <name type="scientific">Eragrostis curvula</name>
    <name type="common">weeping love grass</name>
    <dbReference type="NCBI Taxonomy" id="38414"/>
    <lineage>
        <taxon>Eukaryota</taxon>
        <taxon>Viridiplantae</taxon>
        <taxon>Streptophyta</taxon>
        <taxon>Embryophyta</taxon>
        <taxon>Tracheophyta</taxon>
        <taxon>Spermatophyta</taxon>
        <taxon>Magnoliopsida</taxon>
        <taxon>Liliopsida</taxon>
        <taxon>Poales</taxon>
        <taxon>Poaceae</taxon>
        <taxon>PACMAD clade</taxon>
        <taxon>Chloridoideae</taxon>
        <taxon>Eragrostideae</taxon>
        <taxon>Eragrostidinae</taxon>
        <taxon>Eragrostis</taxon>
    </lineage>
</organism>
<feature type="domain" description="SUI1" evidence="10">
    <location>
        <begin position="79"/>
        <end position="169"/>
    </location>
</feature>
<dbReference type="Pfam" id="PF01253">
    <property type="entry name" value="SUI1"/>
    <property type="match status" value="1"/>
</dbReference>
<keyword evidence="2" id="KW-0723">Serine/threonine-protein kinase</keyword>
<accession>A0A5J9VUS2</accession>
<comment type="catalytic activity">
    <reaction evidence="8">
        <text>L-seryl-[protein] + ATP = O-phospho-L-seryl-[protein] + ADP + H(+)</text>
        <dbReference type="Rhea" id="RHEA:17989"/>
        <dbReference type="Rhea" id="RHEA-COMP:9863"/>
        <dbReference type="Rhea" id="RHEA-COMP:11604"/>
        <dbReference type="ChEBI" id="CHEBI:15378"/>
        <dbReference type="ChEBI" id="CHEBI:29999"/>
        <dbReference type="ChEBI" id="CHEBI:30616"/>
        <dbReference type="ChEBI" id="CHEBI:83421"/>
        <dbReference type="ChEBI" id="CHEBI:456216"/>
        <dbReference type="EC" id="2.7.11.1"/>
    </reaction>
</comment>
<dbReference type="InterPro" id="IPR051334">
    <property type="entry name" value="SRPK"/>
</dbReference>
<keyword evidence="12" id="KW-1185">Reference proteome</keyword>
<keyword evidence="6" id="KW-0067">ATP-binding</keyword>
<comment type="catalytic activity">
    <reaction evidence="7">
        <text>L-threonyl-[protein] + ATP = O-phospho-L-threonyl-[protein] + ADP + H(+)</text>
        <dbReference type="Rhea" id="RHEA:46608"/>
        <dbReference type="Rhea" id="RHEA-COMP:11060"/>
        <dbReference type="Rhea" id="RHEA-COMP:11605"/>
        <dbReference type="ChEBI" id="CHEBI:15378"/>
        <dbReference type="ChEBI" id="CHEBI:30013"/>
        <dbReference type="ChEBI" id="CHEBI:30616"/>
        <dbReference type="ChEBI" id="CHEBI:61977"/>
        <dbReference type="ChEBI" id="CHEBI:456216"/>
        <dbReference type="EC" id="2.7.11.1"/>
    </reaction>
</comment>
<evidence type="ECO:0000256" key="9">
    <source>
        <dbReference type="SAM" id="MobiDB-lite"/>
    </source>
</evidence>
<dbReference type="GO" id="GO:0000245">
    <property type="term" value="P:spliceosomal complex assembly"/>
    <property type="evidence" value="ECO:0007669"/>
    <property type="project" value="TreeGrafter"/>
</dbReference>
<sequence length="177" mass="20162">MSRVSSLSPSLSGDEEVEEEEEDEGVDGYRKGGYHAVRPGDRFAAGRYVAQRKLGWGNFSTVWLAFDVQSEVGCACAYQQRNGRKSLTIVQGLKKGLSYNEIFKDLKKEFCRNGTVVQDPGLDEVYDASSMLLVSQFPLQTWIYRYFLEDIQLQVSQRKNLATFQVQVLSIFFFLEN</sequence>
<dbReference type="SUPFAM" id="SSF56112">
    <property type="entry name" value="Protein kinase-like (PK-like)"/>
    <property type="match status" value="1"/>
</dbReference>
<dbReference type="OrthoDB" id="5979581at2759"/>
<evidence type="ECO:0000256" key="7">
    <source>
        <dbReference type="ARBA" id="ARBA00047899"/>
    </source>
</evidence>